<keyword evidence="2" id="KW-1133">Transmembrane helix</keyword>
<name>A0A6A4FWQ6_9STRA</name>
<evidence type="ECO:0000313" key="4">
    <source>
        <dbReference type="Proteomes" id="UP000434957"/>
    </source>
</evidence>
<dbReference type="AlphaFoldDB" id="A0A6A4FWQ6"/>
<comment type="caution">
    <text evidence="3">The sequence shown here is derived from an EMBL/GenBank/DDBJ whole genome shotgun (WGS) entry which is preliminary data.</text>
</comment>
<feature type="compositionally biased region" description="Basic and acidic residues" evidence="1">
    <location>
        <begin position="33"/>
        <end position="52"/>
    </location>
</feature>
<evidence type="ECO:0000313" key="3">
    <source>
        <dbReference type="EMBL" id="KAE9358813.1"/>
    </source>
</evidence>
<evidence type="ECO:0000256" key="2">
    <source>
        <dbReference type="SAM" id="Phobius"/>
    </source>
</evidence>
<feature type="transmembrane region" description="Helical" evidence="2">
    <location>
        <begin position="280"/>
        <end position="300"/>
    </location>
</feature>
<feature type="region of interest" description="Disordered" evidence="1">
    <location>
        <begin position="1"/>
        <end position="98"/>
    </location>
</feature>
<feature type="transmembrane region" description="Helical" evidence="2">
    <location>
        <begin position="354"/>
        <end position="374"/>
    </location>
</feature>
<reference evidence="3 4" key="1">
    <citation type="submission" date="2018-08" db="EMBL/GenBank/DDBJ databases">
        <title>Genomic investigation of the strawberry pathogen Phytophthora fragariae indicates pathogenicity is determined by transcriptional variation in three key races.</title>
        <authorList>
            <person name="Adams T.M."/>
            <person name="Armitage A.D."/>
            <person name="Sobczyk M.K."/>
            <person name="Bates H.J."/>
            <person name="Dunwell J.M."/>
            <person name="Nellist C.F."/>
            <person name="Harrison R.J."/>
        </authorList>
    </citation>
    <scope>NUCLEOTIDE SEQUENCE [LARGE SCALE GENOMIC DNA]</scope>
    <source>
        <strain evidence="3 4">SCRP333</strain>
    </source>
</reference>
<organism evidence="3 4">
    <name type="scientific">Phytophthora rubi</name>
    <dbReference type="NCBI Taxonomy" id="129364"/>
    <lineage>
        <taxon>Eukaryota</taxon>
        <taxon>Sar</taxon>
        <taxon>Stramenopiles</taxon>
        <taxon>Oomycota</taxon>
        <taxon>Peronosporomycetes</taxon>
        <taxon>Peronosporales</taxon>
        <taxon>Peronosporaceae</taxon>
        <taxon>Phytophthora</taxon>
    </lineage>
</organism>
<accession>A0A6A4FWQ6</accession>
<dbReference type="Proteomes" id="UP000434957">
    <property type="component" value="Unassembled WGS sequence"/>
</dbReference>
<feature type="transmembrane region" description="Helical" evidence="2">
    <location>
        <begin position="220"/>
        <end position="239"/>
    </location>
</feature>
<gene>
    <name evidence="3" type="ORF">PR003_g1070</name>
</gene>
<keyword evidence="2" id="KW-0472">Membrane</keyword>
<proteinExistence type="predicted"/>
<feature type="transmembrane region" description="Helical" evidence="2">
    <location>
        <begin position="307"/>
        <end position="327"/>
    </location>
</feature>
<evidence type="ECO:0000256" key="1">
    <source>
        <dbReference type="SAM" id="MobiDB-lite"/>
    </source>
</evidence>
<protein>
    <submittedName>
        <fullName evidence="3">Uncharacterized protein</fullName>
    </submittedName>
</protein>
<feature type="transmembrane region" description="Helical" evidence="2">
    <location>
        <begin position="193"/>
        <end position="213"/>
    </location>
</feature>
<keyword evidence="4" id="KW-1185">Reference proteome</keyword>
<keyword evidence="2" id="KW-0812">Transmembrane</keyword>
<sequence length="417" mass="45641">MTSWQRYPGEWTKEDEAARLGGRNGASAPPAGFEKDEEKQQEDHFRSSDGRAQRSQQYYVANSYERMNPPPPYQQQHTRRQPASTQFPGYPAFPPQGYAGYSTRGDVQEPVIFQDQWTYPAPPPRQPSAQSTDTRGQWMAQNHWVEGPAAPSGLQLNEGYGHGQWGRSGRRPGPPLSSRSRVSGFLAATLRLGVYHVINFIFALVACGILSAGICSAASLIPVCCIGLLIFQVLVYIVFSLAQWDIRLGNYISPAQQRTYASLLPPGRFVGREGLSGYRISPSLAFFSPLSLMAMLYFVLVKPVIGALSFLSVLLVVAPTVAFITSLTSRPDGYYDSIEIYGVGSTSMSRYPGLSLAGAICVTLVGVALMQLVAKMSLGATRFFCCEKFAVTTRYAPYHQSLTNSGMTSYGATSTRS</sequence>
<dbReference type="EMBL" id="QXFT01000027">
    <property type="protein sequence ID" value="KAE9358813.1"/>
    <property type="molecule type" value="Genomic_DNA"/>
</dbReference>